<name>A0A656AGV7_VIBCL</name>
<organism evidence="1 2">
    <name type="scientific">Vibrio cholerae</name>
    <dbReference type="NCBI Taxonomy" id="666"/>
    <lineage>
        <taxon>Bacteria</taxon>
        <taxon>Pseudomonadati</taxon>
        <taxon>Pseudomonadota</taxon>
        <taxon>Gammaproteobacteria</taxon>
        <taxon>Vibrionales</taxon>
        <taxon>Vibrionaceae</taxon>
        <taxon>Vibrio</taxon>
    </lineage>
</organism>
<reference evidence="1 2" key="1">
    <citation type="submission" date="2015-07" db="EMBL/GenBank/DDBJ databases">
        <authorList>
            <consortium name="Pathogen Informatics"/>
        </authorList>
    </citation>
    <scope>NUCLEOTIDE SEQUENCE [LARGE SCALE GENOMIC DNA]</scope>
    <source>
        <strain evidence="1 2">A316</strain>
    </source>
</reference>
<dbReference type="Proteomes" id="UP000041770">
    <property type="component" value="Unassembled WGS sequence"/>
</dbReference>
<gene>
    <name evidence="1" type="ORF">ERS013200_03180</name>
</gene>
<accession>A0A656AGV7</accession>
<proteinExistence type="predicted"/>
<evidence type="ECO:0000313" key="2">
    <source>
        <dbReference type="Proteomes" id="UP000041770"/>
    </source>
</evidence>
<protein>
    <submittedName>
        <fullName evidence="1">Uncharacterized protein</fullName>
    </submittedName>
</protein>
<evidence type="ECO:0000313" key="1">
    <source>
        <dbReference type="EMBL" id="CSD10338.1"/>
    </source>
</evidence>
<dbReference type="EMBL" id="CWQY01000027">
    <property type="protein sequence ID" value="CSD10338.1"/>
    <property type="molecule type" value="Genomic_DNA"/>
</dbReference>
<dbReference type="AlphaFoldDB" id="A0A656AGV7"/>
<sequence length="52" mass="6120">MFDLQIAWRQVSTLSKNHLHRQIISLKSKFCNFLCVSCHIAQILLSDNAYKR</sequence>